<evidence type="ECO:0000313" key="1">
    <source>
        <dbReference type="EMBL" id="MVU76751.1"/>
    </source>
</evidence>
<dbReference type="Proteomes" id="UP000466794">
    <property type="component" value="Unassembled WGS sequence"/>
</dbReference>
<reference evidence="1 2" key="1">
    <citation type="submission" date="2019-12" db="EMBL/GenBank/DDBJ databases">
        <title>Nocardia sp. nov. ET3-3 isolated from soil.</title>
        <authorList>
            <person name="Kanchanasin P."/>
            <person name="Tanasupawat S."/>
            <person name="Yuki M."/>
            <person name="Kudo T."/>
        </authorList>
    </citation>
    <scope>NUCLEOTIDE SEQUENCE [LARGE SCALE GENOMIC DNA]</scope>
    <source>
        <strain evidence="1 2">ET3-3</strain>
    </source>
</reference>
<dbReference type="EMBL" id="WRPP01000001">
    <property type="protein sequence ID" value="MVU76751.1"/>
    <property type="molecule type" value="Genomic_DNA"/>
</dbReference>
<accession>A0A7K1UQZ3</accession>
<dbReference type="AlphaFoldDB" id="A0A7K1UQZ3"/>
<protein>
    <submittedName>
        <fullName evidence="1">Uncharacterized protein</fullName>
    </submittedName>
</protein>
<gene>
    <name evidence="1" type="ORF">GPX89_05755</name>
</gene>
<comment type="caution">
    <text evidence="1">The sequence shown here is derived from an EMBL/GenBank/DDBJ whole genome shotgun (WGS) entry which is preliminary data.</text>
</comment>
<evidence type="ECO:0000313" key="2">
    <source>
        <dbReference type="Proteomes" id="UP000466794"/>
    </source>
</evidence>
<dbReference type="RefSeq" id="WP_157355466.1">
    <property type="nucleotide sequence ID" value="NZ_WRPP01000001.1"/>
</dbReference>
<proteinExistence type="predicted"/>
<organism evidence="1 2">
    <name type="scientific">Nocardia terrae</name>
    <dbReference type="NCBI Taxonomy" id="2675851"/>
    <lineage>
        <taxon>Bacteria</taxon>
        <taxon>Bacillati</taxon>
        <taxon>Actinomycetota</taxon>
        <taxon>Actinomycetes</taxon>
        <taxon>Mycobacteriales</taxon>
        <taxon>Nocardiaceae</taxon>
        <taxon>Nocardia</taxon>
    </lineage>
</organism>
<sequence length="67" mass="7652">MGRAIRDRHRAPYRRPATLSEAKGGLDRHLGCVEECEAKKYYEKAVREMVRGPGLGWNIWGPDQGVR</sequence>
<name>A0A7K1UQZ3_9NOCA</name>
<keyword evidence="2" id="KW-1185">Reference proteome</keyword>